<dbReference type="InterPro" id="IPR011130">
    <property type="entry name" value="SecA_preprotein_X-link_dom"/>
</dbReference>
<dbReference type="GO" id="GO:0005524">
    <property type="term" value="F:ATP binding"/>
    <property type="evidence" value="ECO:0007669"/>
    <property type="project" value="InterPro"/>
</dbReference>
<evidence type="ECO:0000259" key="2">
    <source>
        <dbReference type="PROSITE" id="PS51196"/>
    </source>
</evidence>
<keyword evidence="1" id="KW-1003">Cell membrane</keyword>
<dbReference type="GO" id="GO:0005886">
    <property type="term" value="C:plasma membrane"/>
    <property type="evidence" value="ECO:0007669"/>
    <property type="project" value="TreeGrafter"/>
</dbReference>
<sequence>LNESLKSHALFKKDKDYVVKDDQIILVDQNTGRLMHGRRYSGGLHQAIEAKEKVTIQQESRTYAQ</sequence>
<dbReference type="SUPFAM" id="SSF81767">
    <property type="entry name" value="Pre-protein crosslinking domain of SecA"/>
    <property type="match status" value="1"/>
</dbReference>
<dbReference type="GO" id="GO:0031522">
    <property type="term" value="C:cell envelope Sec protein transport complex"/>
    <property type="evidence" value="ECO:0007669"/>
    <property type="project" value="TreeGrafter"/>
</dbReference>
<dbReference type="PANTHER" id="PTHR30612:SF0">
    <property type="entry name" value="CHLOROPLAST PROTEIN-TRANSPORTING ATPASE"/>
    <property type="match status" value="1"/>
</dbReference>
<accession>A0A2H0TBT9</accession>
<dbReference type="GO" id="GO:0006605">
    <property type="term" value="P:protein targeting"/>
    <property type="evidence" value="ECO:0007669"/>
    <property type="project" value="InterPro"/>
</dbReference>
<feature type="non-terminal residue" evidence="3">
    <location>
        <position position="65"/>
    </location>
</feature>
<dbReference type="InterPro" id="IPR036670">
    <property type="entry name" value="SecA_X-link_sf"/>
</dbReference>
<gene>
    <name evidence="3" type="ORF">COU49_00890</name>
</gene>
<dbReference type="InterPro" id="IPR000185">
    <property type="entry name" value="SecA"/>
</dbReference>
<dbReference type="GO" id="GO:0017038">
    <property type="term" value="P:protein import"/>
    <property type="evidence" value="ECO:0007669"/>
    <property type="project" value="InterPro"/>
</dbReference>
<organism evidence="3 4">
    <name type="scientific">Candidatus Nomurabacteria bacterium CG10_big_fil_rev_8_21_14_0_10_35_16</name>
    <dbReference type="NCBI Taxonomy" id="1974731"/>
    <lineage>
        <taxon>Bacteria</taxon>
        <taxon>Candidatus Nomuraibacteriota</taxon>
    </lineage>
</organism>
<dbReference type="Pfam" id="PF01043">
    <property type="entry name" value="SecA_PP_bind"/>
    <property type="match status" value="1"/>
</dbReference>
<dbReference type="GO" id="GO:0006886">
    <property type="term" value="P:intracellular protein transport"/>
    <property type="evidence" value="ECO:0007669"/>
    <property type="project" value="InterPro"/>
</dbReference>
<dbReference type="Gene3D" id="3.90.1440.10">
    <property type="entry name" value="SecA, preprotein cross-linking domain"/>
    <property type="match status" value="1"/>
</dbReference>
<proteinExistence type="predicted"/>
<dbReference type="EMBL" id="PFCQ01000005">
    <property type="protein sequence ID" value="PIR68462.1"/>
    <property type="molecule type" value="Genomic_DNA"/>
</dbReference>
<keyword evidence="1" id="KW-0472">Membrane</keyword>
<feature type="domain" description="SecA family profile" evidence="2">
    <location>
        <begin position="1"/>
        <end position="65"/>
    </location>
</feature>
<dbReference type="GO" id="GO:0005829">
    <property type="term" value="C:cytosol"/>
    <property type="evidence" value="ECO:0007669"/>
    <property type="project" value="TreeGrafter"/>
</dbReference>
<dbReference type="InterPro" id="IPR014018">
    <property type="entry name" value="SecA_motor_DEAD"/>
</dbReference>
<protein>
    <recommendedName>
        <fullName evidence="2">SecA family profile domain-containing protein</fullName>
    </recommendedName>
</protein>
<evidence type="ECO:0000256" key="1">
    <source>
        <dbReference type="ARBA" id="ARBA00022475"/>
    </source>
</evidence>
<dbReference type="GO" id="GO:0043952">
    <property type="term" value="P:protein transport by the Sec complex"/>
    <property type="evidence" value="ECO:0007669"/>
    <property type="project" value="TreeGrafter"/>
</dbReference>
<name>A0A2H0TBT9_9BACT</name>
<evidence type="ECO:0000313" key="4">
    <source>
        <dbReference type="Proteomes" id="UP000230094"/>
    </source>
</evidence>
<evidence type="ECO:0000313" key="3">
    <source>
        <dbReference type="EMBL" id="PIR68462.1"/>
    </source>
</evidence>
<reference evidence="4" key="1">
    <citation type="submission" date="2017-09" db="EMBL/GenBank/DDBJ databases">
        <title>Depth-based differentiation of microbial function through sediment-hosted aquifers and enrichment of novel symbionts in the deep terrestrial subsurface.</title>
        <authorList>
            <person name="Probst A.J."/>
            <person name="Ladd B."/>
            <person name="Jarett J.K."/>
            <person name="Geller-Mcgrath D.E."/>
            <person name="Sieber C.M.K."/>
            <person name="Emerson J.B."/>
            <person name="Anantharaman K."/>
            <person name="Thomas B.C."/>
            <person name="Malmstrom R."/>
            <person name="Stieglmeier M."/>
            <person name="Klingl A."/>
            <person name="Woyke T."/>
            <person name="Ryan C.M."/>
            <person name="Banfield J.F."/>
        </authorList>
    </citation>
    <scope>NUCLEOTIDE SEQUENCE [LARGE SCALE GENOMIC DNA]</scope>
</reference>
<comment type="caution">
    <text evidence="3">The sequence shown here is derived from an EMBL/GenBank/DDBJ whole genome shotgun (WGS) entry which is preliminary data.</text>
</comment>
<dbReference type="AlphaFoldDB" id="A0A2H0TBT9"/>
<dbReference type="SMART" id="SM00958">
    <property type="entry name" value="SecA_PP_bind"/>
    <property type="match status" value="1"/>
</dbReference>
<dbReference type="PROSITE" id="PS51196">
    <property type="entry name" value="SECA_MOTOR_DEAD"/>
    <property type="match status" value="1"/>
</dbReference>
<feature type="non-terminal residue" evidence="3">
    <location>
        <position position="1"/>
    </location>
</feature>
<dbReference type="PANTHER" id="PTHR30612">
    <property type="entry name" value="SECA INNER MEMBRANE COMPONENT OF SEC PROTEIN SECRETION SYSTEM"/>
    <property type="match status" value="1"/>
</dbReference>
<dbReference type="Proteomes" id="UP000230094">
    <property type="component" value="Unassembled WGS sequence"/>
</dbReference>